<feature type="domain" description="GP-PDE" evidence="1">
    <location>
        <begin position="4"/>
        <end position="240"/>
    </location>
</feature>
<proteinExistence type="predicted"/>
<name>A0AB39BXI7_9BACI</name>
<dbReference type="GO" id="GO:0006629">
    <property type="term" value="P:lipid metabolic process"/>
    <property type="evidence" value="ECO:0007669"/>
    <property type="project" value="InterPro"/>
</dbReference>
<dbReference type="AlphaFoldDB" id="A0AB39BXI7"/>
<gene>
    <name evidence="2" type="ORF">AB3N04_08065</name>
</gene>
<dbReference type="RefSeq" id="WP_368505578.1">
    <property type="nucleotide sequence ID" value="NZ_CP162551.1"/>
</dbReference>
<accession>A0AB39BXI7</accession>
<protein>
    <submittedName>
        <fullName evidence="2">Glycerophosphodiester phosphodiesterase</fullName>
    </submittedName>
</protein>
<dbReference type="Pfam" id="PF03009">
    <property type="entry name" value="GDPD"/>
    <property type="match status" value="1"/>
</dbReference>
<dbReference type="PANTHER" id="PTHR46211">
    <property type="entry name" value="GLYCEROPHOSPHORYL DIESTER PHOSPHODIESTERASE"/>
    <property type="match status" value="1"/>
</dbReference>
<dbReference type="InterPro" id="IPR017946">
    <property type="entry name" value="PLC-like_Pdiesterase_TIM-brl"/>
</dbReference>
<dbReference type="SUPFAM" id="SSF51695">
    <property type="entry name" value="PLC-like phosphodiesterases"/>
    <property type="match status" value="1"/>
</dbReference>
<evidence type="ECO:0000259" key="1">
    <source>
        <dbReference type="PROSITE" id="PS51704"/>
    </source>
</evidence>
<sequence>MNKTAIFAHRGASLHYPENTMVAFEAAYKLGADGIEFDVQLSKDLVPVVIHDATLNRTTNGSGYVGAHTVEQLKSLSAGSWFDSAFTEEKIPTLEEVLIWASDKEMTLNIELKGAITQRDHVVKTILPLLHEYELTKRVILSSFDHNVIHKALKVAPELESAVIVTAALYMPERYVKEVGVSGYHFMSPLLLEEEAKALIHAGIKIRPYTVNSEGLLKMYMEWECAGIFTDNPKLALQVREQLNDKE</sequence>
<evidence type="ECO:0000313" key="2">
    <source>
        <dbReference type="EMBL" id="XDI38265.1"/>
    </source>
</evidence>
<dbReference type="EMBL" id="CP162551">
    <property type="protein sequence ID" value="XDI38265.1"/>
    <property type="molecule type" value="Genomic_DNA"/>
</dbReference>
<reference evidence="2" key="1">
    <citation type="submission" date="2024-07" db="EMBL/GenBank/DDBJ databases">
        <title>Identification and characteristics of an arsenic-resistant bacterial isolate, which belongs to a novel species.</title>
        <authorList>
            <person name="Juszczyk A."/>
            <person name="Kowalczyk A."/>
            <person name="Was K."/>
            <person name="Kosowicz W."/>
            <person name="Budzyn A."/>
            <person name="Latowski D."/>
        </authorList>
    </citation>
    <scope>NUCLEOTIDE SEQUENCE</scope>
    <source>
        <strain evidence="2">As8PL</strain>
    </source>
</reference>
<dbReference type="PROSITE" id="PS51704">
    <property type="entry name" value="GP_PDE"/>
    <property type="match status" value="1"/>
</dbReference>
<dbReference type="Gene3D" id="3.20.20.190">
    <property type="entry name" value="Phosphatidylinositol (PI) phosphodiesterase"/>
    <property type="match status" value="1"/>
</dbReference>
<dbReference type="InterPro" id="IPR030395">
    <property type="entry name" value="GP_PDE_dom"/>
</dbReference>
<dbReference type="PANTHER" id="PTHR46211:SF1">
    <property type="entry name" value="GLYCEROPHOSPHODIESTER PHOSPHODIESTERASE, CYTOPLASMIC"/>
    <property type="match status" value="1"/>
</dbReference>
<organism evidence="2">
    <name type="scientific">Alkalihalophilus sp. As8PL</name>
    <dbReference type="NCBI Taxonomy" id="3237103"/>
    <lineage>
        <taxon>Bacteria</taxon>
        <taxon>Bacillati</taxon>
        <taxon>Bacillota</taxon>
        <taxon>Bacilli</taxon>
        <taxon>Bacillales</taxon>
        <taxon>Bacillaceae</taxon>
        <taxon>Alkalihalophilus</taxon>
    </lineage>
</organism>
<dbReference type="GO" id="GO:0008081">
    <property type="term" value="F:phosphoric diester hydrolase activity"/>
    <property type="evidence" value="ECO:0007669"/>
    <property type="project" value="InterPro"/>
</dbReference>